<organism evidence="2 3">
    <name type="scientific">Mesorhabditis belari</name>
    <dbReference type="NCBI Taxonomy" id="2138241"/>
    <lineage>
        <taxon>Eukaryota</taxon>
        <taxon>Metazoa</taxon>
        <taxon>Ecdysozoa</taxon>
        <taxon>Nematoda</taxon>
        <taxon>Chromadorea</taxon>
        <taxon>Rhabditida</taxon>
        <taxon>Rhabditina</taxon>
        <taxon>Rhabditomorpha</taxon>
        <taxon>Rhabditoidea</taxon>
        <taxon>Rhabditidae</taxon>
        <taxon>Mesorhabditinae</taxon>
        <taxon>Mesorhabditis</taxon>
    </lineage>
</organism>
<evidence type="ECO:0000313" key="2">
    <source>
        <dbReference type="Proteomes" id="UP000887575"/>
    </source>
</evidence>
<name>A0AAF3FPP7_9BILA</name>
<evidence type="ECO:0000313" key="3">
    <source>
        <dbReference type="WBParaSite" id="MBELARI_LOCUS9193"/>
    </source>
</evidence>
<accession>A0AAF3FPP7</accession>
<evidence type="ECO:0000256" key="1">
    <source>
        <dbReference type="SAM" id="SignalP"/>
    </source>
</evidence>
<keyword evidence="2" id="KW-1185">Reference proteome</keyword>
<protein>
    <submittedName>
        <fullName evidence="3">Uncharacterized protein</fullName>
    </submittedName>
</protein>
<dbReference type="AlphaFoldDB" id="A0AAF3FPP7"/>
<keyword evidence="1" id="KW-0732">Signal</keyword>
<sequence length="77" mass="8955">MKRLLLLTVLIMIIVLVQSDTDILQRLMKRGFVKVLPPQISKKVPFLLPSSSASSSYLDRDPLYLRLLSKNSWRYHL</sequence>
<proteinExistence type="predicted"/>
<feature type="chain" id="PRO_5042061968" evidence="1">
    <location>
        <begin position="20"/>
        <end position="77"/>
    </location>
</feature>
<dbReference type="Proteomes" id="UP000887575">
    <property type="component" value="Unassembled WGS sequence"/>
</dbReference>
<reference evidence="3" key="1">
    <citation type="submission" date="2024-02" db="UniProtKB">
        <authorList>
            <consortium name="WormBaseParasite"/>
        </authorList>
    </citation>
    <scope>IDENTIFICATION</scope>
</reference>
<dbReference type="WBParaSite" id="MBELARI_LOCUS9193">
    <property type="protein sequence ID" value="MBELARI_LOCUS9193"/>
    <property type="gene ID" value="MBELARI_LOCUS9193"/>
</dbReference>
<feature type="signal peptide" evidence="1">
    <location>
        <begin position="1"/>
        <end position="19"/>
    </location>
</feature>